<evidence type="ECO:0000259" key="3">
    <source>
        <dbReference type="Pfam" id="PF00534"/>
    </source>
</evidence>
<comment type="caution">
    <text evidence="5">The sequence shown here is derived from an EMBL/GenBank/DDBJ whole genome shotgun (WGS) entry which is preliminary data.</text>
</comment>
<dbReference type="Proteomes" id="UP001231924">
    <property type="component" value="Unassembled WGS sequence"/>
</dbReference>
<evidence type="ECO:0000256" key="1">
    <source>
        <dbReference type="ARBA" id="ARBA00022676"/>
    </source>
</evidence>
<keyword evidence="6" id="KW-1185">Reference proteome</keyword>
<organism evidence="5 6">
    <name type="scientific">Actinomycetospora termitidis</name>
    <dbReference type="NCBI Taxonomy" id="3053470"/>
    <lineage>
        <taxon>Bacteria</taxon>
        <taxon>Bacillati</taxon>
        <taxon>Actinomycetota</taxon>
        <taxon>Actinomycetes</taxon>
        <taxon>Pseudonocardiales</taxon>
        <taxon>Pseudonocardiaceae</taxon>
        <taxon>Actinomycetospora</taxon>
    </lineage>
</organism>
<feature type="domain" description="Glycosyltransferase subfamily 4-like N-terminal" evidence="4">
    <location>
        <begin position="33"/>
        <end position="208"/>
    </location>
</feature>
<dbReference type="PANTHER" id="PTHR12526">
    <property type="entry name" value="GLYCOSYLTRANSFERASE"/>
    <property type="match status" value="1"/>
</dbReference>
<protein>
    <submittedName>
        <fullName evidence="5">Glycosyltransferase</fullName>
        <ecNumber evidence="5">2.4.-.-</ecNumber>
    </submittedName>
</protein>
<dbReference type="Pfam" id="PF13439">
    <property type="entry name" value="Glyco_transf_4"/>
    <property type="match status" value="1"/>
</dbReference>
<evidence type="ECO:0000313" key="5">
    <source>
        <dbReference type="EMBL" id="MDL5160548.1"/>
    </source>
</evidence>
<evidence type="ECO:0000313" key="6">
    <source>
        <dbReference type="Proteomes" id="UP001231924"/>
    </source>
</evidence>
<gene>
    <name evidence="5" type="ORF">QRT03_31600</name>
</gene>
<dbReference type="EC" id="2.4.-.-" evidence="5"/>
<evidence type="ECO:0000259" key="4">
    <source>
        <dbReference type="Pfam" id="PF13439"/>
    </source>
</evidence>
<dbReference type="InterPro" id="IPR028098">
    <property type="entry name" value="Glyco_trans_4-like_N"/>
</dbReference>
<dbReference type="PANTHER" id="PTHR12526:SF635">
    <property type="entry name" value="GLYCOSYL TRANSFERASE GROUP 1"/>
    <property type="match status" value="1"/>
</dbReference>
<reference evidence="5 6" key="1">
    <citation type="submission" date="2023-06" db="EMBL/GenBank/DDBJ databases">
        <title>Actinomycetospora Odt1-22.</title>
        <authorList>
            <person name="Supong K."/>
        </authorList>
    </citation>
    <scope>NUCLEOTIDE SEQUENCE [LARGE SCALE GENOMIC DNA]</scope>
    <source>
        <strain evidence="5 6">Odt1-22</strain>
    </source>
</reference>
<dbReference type="Gene3D" id="3.40.50.2000">
    <property type="entry name" value="Glycogen Phosphorylase B"/>
    <property type="match status" value="2"/>
</dbReference>
<name>A0ABT7MIP7_9PSEU</name>
<proteinExistence type="predicted"/>
<sequence length="426" mass="43729">MRIAMVSEHASPLAVRPAGPGTGAGALGSVDAGGQNVHVHALAEALALAGHEVVVHTRRTDPHTPEQVRLPSGVVVDHVPAGPAVELPKDDLLEHMDEFATVLRQRWAIRRPDVAHAHFWMSGLAALDAGRALGVPVVQTFHALGSVKRRHQGAADTSPPSRVALESDLGASVDRVIATCADEVRELIALGVPATTVDVVPCGVDVRRFDPGAGAVDGRVAGPPQVLTVSRLVPRKGVDTAIRAIARVPGPAELVVAGGPEGAQLAGDPEVERLQAVAAAEGVTDRVRFAGRVGPAAVPDLMRAADVVVALPAYEPFGLVPLEAMAAGRPVVAARVGGLADTVVDGVTGLHVPPGDPDAAARAIATLLADPDRRERHGRAGRARVLEHYAWDRVAAATAAVYADVVTTAAAATPAVPAADLTGVRS</sequence>
<keyword evidence="1 5" id="KW-0328">Glycosyltransferase</keyword>
<keyword evidence="2 5" id="KW-0808">Transferase</keyword>
<dbReference type="Pfam" id="PF00534">
    <property type="entry name" value="Glycos_transf_1"/>
    <property type="match status" value="1"/>
</dbReference>
<dbReference type="SUPFAM" id="SSF53756">
    <property type="entry name" value="UDP-Glycosyltransferase/glycogen phosphorylase"/>
    <property type="match status" value="1"/>
</dbReference>
<evidence type="ECO:0000256" key="2">
    <source>
        <dbReference type="ARBA" id="ARBA00022679"/>
    </source>
</evidence>
<dbReference type="RefSeq" id="WP_286057150.1">
    <property type="nucleotide sequence ID" value="NZ_JASVWF010000012.1"/>
</dbReference>
<accession>A0ABT7MIP7</accession>
<feature type="domain" description="Glycosyl transferase family 1" evidence="3">
    <location>
        <begin position="221"/>
        <end position="383"/>
    </location>
</feature>
<dbReference type="GO" id="GO:0016757">
    <property type="term" value="F:glycosyltransferase activity"/>
    <property type="evidence" value="ECO:0007669"/>
    <property type="project" value="UniProtKB-KW"/>
</dbReference>
<dbReference type="InterPro" id="IPR001296">
    <property type="entry name" value="Glyco_trans_1"/>
</dbReference>
<dbReference type="EMBL" id="JASVWF010000012">
    <property type="protein sequence ID" value="MDL5160548.1"/>
    <property type="molecule type" value="Genomic_DNA"/>
</dbReference>